<accession>A0A1X2IYR7</accession>
<keyword evidence="3" id="KW-1185">Reference proteome</keyword>
<dbReference type="PANTHER" id="PTHR38134">
    <property type="entry name" value="SLR1395 PROTEIN"/>
    <property type="match status" value="1"/>
</dbReference>
<dbReference type="Proteomes" id="UP000193560">
    <property type="component" value="Unassembled WGS sequence"/>
</dbReference>
<dbReference type="PANTHER" id="PTHR38134:SF2">
    <property type="entry name" value="GALACTOKINASE"/>
    <property type="match status" value="1"/>
</dbReference>
<dbReference type="SUPFAM" id="SSF53756">
    <property type="entry name" value="UDP-Glycosyltransferase/glycogen phosphorylase"/>
    <property type="match status" value="1"/>
</dbReference>
<dbReference type="InterPro" id="IPR053205">
    <property type="entry name" value="GHMP_kinase_L-arabinokinase"/>
</dbReference>
<proteinExistence type="predicted"/>
<dbReference type="OrthoDB" id="1684102at2759"/>
<reference evidence="2 3" key="1">
    <citation type="submission" date="2016-07" db="EMBL/GenBank/DDBJ databases">
        <title>Pervasive Adenine N6-methylation of Active Genes in Fungi.</title>
        <authorList>
            <consortium name="DOE Joint Genome Institute"/>
            <person name="Mondo S.J."/>
            <person name="Dannebaum R.O."/>
            <person name="Kuo R.C."/>
            <person name="Labutti K."/>
            <person name="Haridas S."/>
            <person name="Kuo A."/>
            <person name="Salamov A."/>
            <person name="Ahrendt S.R."/>
            <person name="Lipzen A."/>
            <person name="Sullivan W."/>
            <person name="Andreopoulos W.B."/>
            <person name="Clum A."/>
            <person name="Lindquist E."/>
            <person name="Daum C."/>
            <person name="Ramamoorthy G.K."/>
            <person name="Gryganskyi A."/>
            <person name="Culley D."/>
            <person name="Magnuson J.K."/>
            <person name="James T.Y."/>
            <person name="O'Malley M.A."/>
            <person name="Stajich J.E."/>
            <person name="Spatafora J.W."/>
            <person name="Visel A."/>
            <person name="Grigoriev I.V."/>
        </authorList>
    </citation>
    <scope>NUCLEOTIDE SEQUENCE [LARGE SCALE GENOMIC DNA]</scope>
    <source>
        <strain evidence="2 3">NRRL 1336</strain>
    </source>
</reference>
<dbReference type="AlphaFoldDB" id="A0A1X2IYR7"/>
<dbReference type="Gene3D" id="3.40.50.2000">
    <property type="entry name" value="Glycogen Phosphorylase B"/>
    <property type="match status" value="1"/>
</dbReference>
<gene>
    <name evidence="2" type="ORF">BCR42DRAFT_486718</name>
</gene>
<evidence type="ECO:0000313" key="2">
    <source>
        <dbReference type="EMBL" id="ORZ24448.1"/>
    </source>
</evidence>
<organism evidence="2 3">
    <name type="scientific">Absidia repens</name>
    <dbReference type="NCBI Taxonomy" id="90262"/>
    <lineage>
        <taxon>Eukaryota</taxon>
        <taxon>Fungi</taxon>
        <taxon>Fungi incertae sedis</taxon>
        <taxon>Mucoromycota</taxon>
        <taxon>Mucoromycotina</taxon>
        <taxon>Mucoromycetes</taxon>
        <taxon>Mucorales</taxon>
        <taxon>Cunninghamellaceae</taxon>
        <taxon>Absidia</taxon>
    </lineage>
</organism>
<dbReference type="STRING" id="90262.A0A1X2IYR7"/>
<feature type="compositionally biased region" description="Polar residues" evidence="1">
    <location>
        <begin position="471"/>
        <end position="483"/>
    </location>
</feature>
<protein>
    <submittedName>
        <fullName evidence="2">Uncharacterized protein</fullName>
    </submittedName>
</protein>
<comment type="caution">
    <text evidence="2">The sequence shown here is derived from an EMBL/GenBank/DDBJ whole genome shotgun (WGS) entry which is preliminary data.</text>
</comment>
<evidence type="ECO:0000256" key="1">
    <source>
        <dbReference type="SAM" id="MobiDB-lite"/>
    </source>
</evidence>
<sequence>MVKLQVEVNNACIQPFVFCFYVSGHGWGHATRANQIISDILRLPAQHKVYVISNASSFIFQGVTNVGAIYRQADIDAGVVQPLAYTVDRQQTITNLKQFLHQRQSILMDEIAWLRQVKADCVICDAPFLPCAAAAGAGIPAAIASNFTFDEVYNGLCEGDALDDDIKEGVKVVIQDYRNADLLIRLPGAIRIPSFDDAVELVPSTPTLYEPTPTPINPSKGIVNGKTQLPSISVATVLSSRLSSKIERRIVDVPLVFRKYHKNRKQVLEELGIPSSIYDTHRILLLSFGGQVLGKAEWKQENPLPPNWICIVCGAPDNIDLPVGFYRASRDAYVPDLTNAVDVVLGKLGYGTCSECIGHHTPFVYVPRPQFIEEFGLRKLMQDQGSAVELHREDFEAGRWGSALEEAAQLSGACDEPERLVGHNGGPIAAKILEQFVVEWNSKKSASSPQQHTLVAAAAATAAVTTTIATESNKTSTPTTNDLSLEVPPLNTR</sequence>
<evidence type="ECO:0000313" key="3">
    <source>
        <dbReference type="Proteomes" id="UP000193560"/>
    </source>
</evidence>
<feature type="region of interest" description="Disordered" evidence="1">
    <location>
        <begin position="470"/>
        <end position="493"/>
    </location>
</feature>
<name>A0A1X2IYR7_9FUNG</name>
<dbReference type="EMBL" id="MCGE01000002">
    <property type="protein sequence ID" value="ORZ24448.1"/>
    <property type="molecule type" value="Genomic_DNA"/>
</dbReference>